<dbReference type="SUPFAM" id="SSF53335">
    <property type="entry name" value="S-adenosyl-L-methionine-dependent methyltransferases"/>
    <property type="match status" value="1"/>
</dbReference>
<dbReference type="Gene3D" id="3.40.50.150">
    <property type="entry name" value="Vaccinia Virus protein VP39"/>
    <property type="match status" value="1"/>
</dbReference>
<keyword evidence="7" id="KW-0808">Transferase</keyword>
<feature type="transmembrane region" description="Helical" evidence="15">
    <location>
        <begin position="32"/>
        <end position="49"/>
    </location>
</feature>
<comment type="subcellular location">
    <subcellularLocation>
        <location evidence="1">Membrane</location>
        <topology evidence="1">Multi-pass membrane protein</topology>
    </subcellularLocation>
</comment>
<comment type="similarity">
    <text evidence="4">Belongs to the CFA/CMAS family.</text>
</comment>
<evidence type="ECO:0000256" key="12">
    <source>
        <dbReference type="ARBA" id="ARBA00023098"/>
    </source>
</evidence>
<dbReference type="CDD" id="cd02440">
    <property type="entry name" value="AdoMet_MTases"/>
    <property type="match status" value="1"/>
</dbReference>
<dbReference type="GO" id="GO:0016020">
    <property type="term" value="C:membrane"/>
    <property type="evidence" value="ECO:0007669"/>
    <property type="project" value="UniProtKB-SubCell"/>
</dbReference>
<evidence type="ECO:0000256" key="4">
    <source>
        <dbReference type="ARBA" id="ARBA00010815"/>
    </source>
</evidence>
<comment type="pathway">
    <text evidence="2">Lipid metabolism; sphingolipid metabolism.</text>
</comment>
<dbReference type="Pfam" id="PF02353">
    <property type="entry name" value="CMAS"/>
    <property type="match status" value="1"/>
</dbReference>
<keyword evidence="17" id="KW-1185">Reference proteome</keyword>
<evidence type="ECO:0000256" key="9">
    <source>
        <dbReference type="ARBA" id="ARBA00022692"/>
    </source>
</evidence>
<evidence type="ECO:0000313" key="16">
    <source>
        <dbReference type="EMBL" id="KAK7689499.1"/>
    </source>
</evidence>
<feature type="transmembrane region" description="Helical" evidence="15">
    <location>
        <begin position="61"/>
        <end position="79"/>
    </location>
</feature>
<dbReference type="PANTHER" id="PTHR45197:SF1">
    <property type="entry name" value="SPHINGOLIPID C9-METHYLTRANSFERASE A-RELATED"/>
    <property type="match status" value="1"/>
</dbReference>
<dbReference type="PANTHER" id="PTHR45197">
    <property type="entry name" value="SYNTHASE, PUTATIVE (AFU_ORTHOLOGUE AFUA_7G04190)-RELATED"/>
    <property type="match status" value="1"/>
</dbReference>
<comment type="caution">
    <text evidence="16">The sequence shown here is derived from an EMBL/GenBank/DDBJ whole genome shotgun (WGS) entry which is preliminary data.</text>
</comment>
<keyword evidence="5" id="KW-0444">Lipid biosynthesis</keyword>
<dbReference type="InterPro" id="IPR029063">
    <property type="entry name" value="SAM-dependent_MTases_sf"/>
</dbReference>
<dbReference type="InterPro" id="IPR052290">
    <property type="entry name" value="Sphingo_C9-MT"/>
</dbReference>
<organism evidence="16 17">
    <name type="scientific">Cerrena zonata</name>
    <dbReference type="NCBI Taxonomy" id="2478898"/>
    <lineage>
        <taxon>Eukaryota</taxon>
        <taxon>Fungi</taxon>
        <taxon>Dikarya</taxon>
        <taxon>Basidiomycota</taxon>
        <taxon>Agaricomycotina</taxon>
        <taxon>Agaricomycetes</taxon>
        <taxon>Polyporales</taxon>
        <taxon>Cerrenaceae</taxon>
        <taxon>Cerrena</taxon>
    </lineage>
</organism>
<sequence length="483" mass="55462">MPVYAVRTTDTPAIKNAPIEGIAEGNGSFNNIHLAILIVVVPWLVKRVLPLVNLGGTKTYLFVLALTGIPVAIGYWTFISHFGKRKNEKVQLPGRNLEEYMTIHDTELRQKYKGKEKIPMQIFHDAYFEGKIDIKGDVLDMMEQRHDWAKMVFTPELFKYVFFNLIPDVIRHTEEQDTEQVRDHYDRGDDFYEWFLGPRMIYTSGIVTDLSREETLEELQDNKLKVVCEKLNLQPEDHLLDIGCGWGTLSAFAAKNYGCKVTGVTLAEKQTAFGNERIAKNGCDTTRAKILCTDFRFTPGGKGAYTKIVSLEMAEHVGIRRYQTFLRQVYDLLDDDGIFVFQVAGIRPHWQFEDLIWGLFMNKYVFPGADASCSLGWVVKQLESAGFEVKNIDVLGVHYSATIYRWYKNWVSNKEKVLEAYGERWYRIWVFFLAWSTIISRNGGASVFQFTLHKNLNAFPRILGVTNHASIHVTPRVEIQPVD</sequence>
<dbReference type="EMBL" id="JASBNA010000008">
    <property type="protein sequence ID" value="KAK7689499.1"/>
    <property type="molecule type" value="Genomic_DNA"/>
</dbReference>
<keyword evidence="9 15" id="KW-0812">Transmembrane</keyword>
<keyword evidence="10" id="KW-0746">Sphingolipid metabolism</keyword>
<accession>A0AAW0GIC8</accession>
<name>A0AAW0GIC8_9APHY</name>
<keyword evidence="8" id="KW-0949">S-adenosyl-L-methionine</keyword>
<evidence type="ECO:0000256" key="5">
    <source>
        <dbReference type="ARBA" id="ARBA00022516"/>
    </source>
</evidence>
<dbReference type="EC" id="2.1.1.317" evidence="14"/>
<evidence type="ECO:0000256" key="1">
    <source>
        <dbReference type="ARBA" id="ARBA00004141"/>
    </source>
</evidence>
<evidence type="ECO:0000256" key="13">
    <source>
        <dbReference type="ARBA" id="ARBA00023136"/>
    </source>
</evidence>
<evidence type="ECO:0000256" key="6">
    <source>
        <dbReference type="ARBA" id="ARBA00022603"/>
    </source>
</evidence>
<proteinExistence type="inferred from homology"/>
<evidence type="ECO:0000256" key="15">
    <source>
        <dbReference type="SAM" id="Phobius"/>
    </source>
</evidence>
<evidence type="ECO:0000256" key="2">
    <source>
        <dbReference type="ARBA" id="ARBA00004760"/>
    </source>
</evidence>
<dbReference type="AlphaFoldDB" id="A0AAW0GIC8"/>
<reference evidence="16 17" key="1">
    <citation type="submission" date="2022-09" db="EMBL/GenBank/DDBJ databases">
        <authorList>
            <person name="Palmer J.M."/>
        </authorList>
    </citation>
    <scope>NUCLEOTIDE SEQUENCE [LARGE SCALE GENOMIC DNA]</scope>
    <source>
        <strain evidence="16 17">DSM 7382</strain>
    </source>
</reference>
<evidence type="ECO:0000256" key="7">
    <source>
        <dbReference type="ARBA" id="ARBA00022679"/>
    </source>
</evidence>
<keyword evidence="13 15" id="KW-0472">Membrane</keyword>
<evidence type="ECO:0000256" key="10">
    <source>
        <dbReference type="ARBA" id="ARBA00022919"/>
    </source>
</evidence>
<keyword evidence="12" id="KW-0443">Lipid metabolism</keyword>
<evidence type="ECO:0000256" key="14">
    <source>
        <dbReference type="ARBA" id="ARBA00039020"/>
    </source>
</evidence>
<dbReference type="GO" id="GO:0008168">
    <property type="term" value="F:methyltransferase activity"/>
    <property type="evidence" value="ECO:0007669"/>
    <property type="project" value="UniProtKB-KW"/>
</dbReference>
<evidence type="ECO:0000313" key="17">
    <source>
        <dbReference type="Proteomes" id="UP001385951"/>
    </source>
</evidence>
<dbReference type="Proteomes" id="UP001385951">
    <property type="component" value="Unassembled WGS sequence"/>
</dbReference>
<evidence type="ECO:0000256" key="8">
    <source>
        <dbReference type="ARBA" id="ARBA00022691"/>
    </source>
</evidence>
<gene>
    <name evidence="16" type="ORF">QCA50_007291</name>
</gene>
<keyword evidence="6" id="KW-0489">Methyltransferase</keyword>
<dbReference type="GO" id="GO:0032259">
    <property type="term" value="P:methylation"/>
    <property type="evidence" value="ECO:0007669"/>
    <property type="project" value="UniProtKB-KW"/>
</dbReference>
<evidence type="ECO:0000256" key="3">
    <source>
        <dbReference type="ARBA" id="ARBA00004991"/>
    </source>
</evidence>
<dbReference type="GO" id="GO:0006665">
    <property type="term" value="P:sphingolipid metabolic process"/>
    <property type="evidence" value="ECO:0007669"/>
    <property type="project" value="UniProtKB-KW"/>
</dbReference>
<comment type="pathway">
    <text evidence="3">Sphingolipid metabolism.</text>
</comment>
<keyword evidence="11 15" id="KW-1133">Transmembrane helix</keyword>
<protein>
    <recommendedName>
        <fullName evidence="14">sphingolipid C(9)-methyltransferase</fullName>
        <ecNumber evidence="14">2.1.1.317</ecNumber>
    </recommendedName>
</protein>
<evidence type="ECO:0000256" key="11">
    <source>
        <dbReference type="ARBA" id="ARBA00022989"/>
    </source>
</evidence>